<reference evidence="4 5" key="1">
    <citation type="submission" date="2019-03" db="EMBL/GenBank/DDBJ databases">
        <title>Genomic Encyclopedia of Type Strains, Phase IV (KMG-IV): sequencing the most valuable type-strain genomes for metagenomic binning, comparative biology and taxonomic classification.</title>
        <authorList>
            <person name="Goeker M."/>
        </authorList>
    </citation>
    <scope>NUCLEOTIDE SEQUENCE [LARGE SCALE GENOMIC DNA]</scope>
    <source>
        <strain evidence="4 5">DSM 103792</strain>
    </source>
</reference>
<feature type="compositionally biased region" description="Basic and acidic residues" evidence="1">
    <location>
        <begin position="196"/>
        <end position="211"/>
    </location>
</feature>
<dbReference type="Proteomes" id="UP000295375">
    <property type="component" value="Unassembled WGS sequence"/>
</dbReference>
<dbReference type="Pfam" id="PF13511">
    <property type="entry name" value="DUF4124"/>
    <property type="match status" value="1"/>
</dbReference>
<dbReference type="RefSeq" id="WP_133589209.1">
    <property type="nucleotide sequence ID" value="NZ_CP037953.1"/>
</dbReference>
<evidence type="ECO:0000313" key="4">
    <source>
        <dbReference type="EMBL" id="TDQ49536.1"/>
    </source>
</evidence>
<feature type="region of interest" description="Disordered" evidence="1">
    <location>
        <begin position="172"/>
        <end position="221"/>
    </location>
</feature>
<dbReference type="InterPro" id="IPR025392">
    <property type="entry name" value="DUF4124"/>
</dbReference>
<evidence type="ECO:0000256" key="1">
    <source>
        <dbReference type="SAM" id="MobiDB-lite"/>
    </source>
</evidence>
<keyword evidence="2" id="KW-0732">Signal</keyword>
<evidence type="ECO:0000313" key="5">
    <source>
        <dbReference type="Proteomes" id="UP000295375"/>
    </source>
</evidence>
<dbReference type="AlphaFoldDB" id="A0A4R6UTE7"/>
<comment type="caution">
    <text evidence="4">The sequence shown here is derived from an EMBL/GenBank/DDBJ whole genome shotgun (WGS) entry which is preliminary data.</text>
</comment>
<name>A0A4R6UTE7_9GAMM</name>
<organism evidence="4 5">
    <name type="scientific">Permianibacter aggregans</name>
    <dbReference type="NCBI Taxonomy" id="1510150"/>
    <lineage>
        <taxon>Bacteria</taxon>
        <taxon>Pseudomonadati</taxon>
        <taxon>Pseudomonadota</taxon>
        <taxon>Gammaproteobacteria</taxon>
        <taxon>Pseudomonadales</taxon>
        <taxon>Pseudomonadaceae</taxon>
        <taxon>Permianibacter</taxon>
    </lineage>
</organism>
<gene>
    <name evidence="4" type="ORF">EV696_104242</name>
</gene>
<feature type="signal peptide" evidence="2">
    <location>
        <begin position="1"/>
        <end position="18"/>
    </location>
</feature>
<dbReference type="EMBL" id="SNYM01000004">
    <property type="protein sequence ID" value="TDQ49536.1"/>
    <property type="molecule type" value="Genomic_DNA"/>
</dbReference>
<accession>A0A4R6UTE7</accession>
<feature type="chain" id="PRO_5020510230" evidence="2">
    <location>
        <begin position="19"/>
        <end position="221"/>
    </location>
</feature>
<keyword evidence="5" id="KW-1185">Reference proteome</keyword>
<protein>
    <submittedName>
        <fullName evidence="4">Uncharacterized protein DUF4124</fullName>
    </submittedName>
</protein>
<sequence length="221" mass="23954">MRHLLWLSLLLLPLSGYAAEAYKCKGPNGETIFSDTPCGDGKAIELKEVPTFEQAPIPDLPPLPTKKKAADQGYQLTFAKPEPDAVLRDNLGRVEVALNLKPGLGPDDFVLLKLDGDPVGEKGRKTTWSLEGVERGMHTLTAEILSQDGKVLISASTSFMLHQASANIGARLRQEPKPGQPLLSLDDPETLNVGREPGHEWAKPADKDKKPAPTRTAGPRK</sequence>
<evidence type="ECO:0000256" key="2">
    <source>
        <dbReference type="SAM" id="SignalP"/>
    </source>
</evidence>
<feature type="domain" description="DUF4124" evidence="3">
    <location>
        <begin position="9"/>
        <end position="51"/>
    </location>
</feature>
<evidence type="ECO:0000259" key="3">
    <source>
        <dbReference type="Pfam" id="PF13511"/>
    </source>
</evidence>
<dbReference type="OrthoDB" id="6366673at2"/>
<proteinExistence type="predicted"/>